<dbReference type="EMBL" id="LNIX01000001">
    <property type="protein sequence ID" value="OXA64049.1"/>
    <property type="molecule type" value="Genomic_DNA"/>
</dbReference>
<proteinExistence type="predicted"/>
<organism evidence="3 4">
    <name type="scientific">Folsomia candida</name>
    <name type="common">Springtail</name>
    <dbReference type="NCBI Taxonomy" id="158441"/>
    <lineage>
        <taxon>Eukaryota</taxon>
        <taxon>Metazoa</taxon>
        <taxon>Ecdysozoa</taxon>
        <taxon>Arthropoda</taxon>
        <taxon>Hexapoda</taxon>
        <taxon>Collembola</taxon>
        <taxon>Entomobryomorpha</taxon>
        <taxon>Isotomoidea</taxon>
        <taxon>Isotomidae</taxon>
        <taxon>Proisotominae</taxon>
        <taxon>Folsomia</taxon>
    </lineage>
</organism>
<keyword evidence="1" id="KW-0812">Transmembrane</keyword>
<keyword evidence="1" id="KW-0472">Membrane</keyword>
<accession>A0A226F2N3</accession>
<dbReference type="AlphaFoldDB" id="A0A226F2N3"/>
<evidence type="ECO:0000256" key="1">
    <source>
        <dbReference type="SAM" id="Phobius"/>
    </source>
</evidence>
<keyword evidence="2" id="KW-0732">Signal</keyword>
<keyword evidence="4" id="KW-1185">Reference proteome</keyword>
<dbReference type="Proteomes" id="UP000198287">
    <property type="component" value="Unassembled WGS sequence"/>
</dbReference>
<feature type="transmembrane region" description="Helical" evidence="1">
    <location>
        <begin position="168"/>
        <end position="201"/>
    </location>
</feature>
<name>A0A226F2N3_FOLCA</name>
<sequence>MTGWKLVVIFYMVQNFLANFVDSQDPFIRSCGALPGVDGNAYCAAACGATSTATCTGDGLCQCSYACGVAAPNPLFTAGLCPPPAQNPPDVPEARQACVDSCPLVCAGGIGEICSSPGPVAQNPDMFLAICTCYCPPPACPTTTPAPGIALIPNILPAIKIFKVKKGLTALSLFAFLIPLFLKLVGLTLLKLIAAACYWYFKGEEDMMSLGWDRSG</sequence>
<feature type="chain" id="PRO_5011991125" evidence="2">
    <location>
        <begin position="24"/>
        <end position="216"/>
    </location>
</feature>
<gene>
    <name evidence="3" type="ORF">Fcan01_00901</name>
</gene>
<keyword evidence="1" id="KW-1133">Transmembrane helix</keyword>
<feature type="signal peptide" evidence="2">
    <location>
        <begin position="1"/>
        <end position="23"/>
    </location>
</feature>
<comment type="caution">
    <text evidence="3">The sequence shown here is derived from an EMBL/GenBank/DDBJ whole genome shotgun (WGS) entry which is preliminary data.</text>
</comment>
<evidence type="ECO:0000313" key="4">
    <source>
        <dbReference type="Proteomes" id="UP000198287"/>
    </source>
</evidence>
<evidence type="ECO:0000256" key="2">
    <source>
        <dbReference type="SAM" id="SignalP"/>
    </source>
</evidence>
<reference evidence="3 4" key="1">
    <citation type="submission" date="2015-12" db="EMBL/GenBank/DDBJ databases">
        <title>The genome of Folsomia candida.</title>
        <authorList>
            <person name="Faddeeva A."/>
            <person name="Derks M.F."/>
            <person name="Anvar Y."/>
            <person name="Smit S."/>
            <person name="Van Straalen N."/>
            <person name="Roelofs D."/>
        </authorList>
    </citation>
    <scope>NUCLEOTIDE SEQUENCE [LARGE SCALE GENOMIC DNA]</scope>
    <source>
        <strain evidence="3 4">VU population</strain>
        <tissue evidence="3">Whole body</tissue>
    </source>
</reference>
<protein>
    <submittedName>
        <fullName evidence="3">Uncharacterized protein</fullName>
    </submittedName>
</protein>
<evidence type="ECO:0000313" key="3">
    <source>
        <dbReference type="EMBL" id="OXA64049.1"/>
    </source>
</evidence>